<protein>
    <recommendedName>
        <fullName evidence="3">acid phosphatase</fullName>
        <ecNumber evidence="3">3.1.3.2</ecNumber>
    </recommendedName>
</protein>
<dbReference type="GO" id="GO:0003993">
    <property type="term" value="F:acid phosphatase activity"/>
    <property type="evidence" value="ECO:0007669"/>
    <property type="project" value="UniProtKB-EC"/>
</dbReference>
<comment type="caution">
    <text evidence="9">The sequence shown here is derived from an EMBL/GenBank/DDBJ whole genome shotgun (WGS) entry which is preliminary data.</text>
</comment>
<evidence type="ECO:0000256" key="8">
    <source>
        <dbReference type="SAM" id="SignalP"/>
    </source>
</evidence>
<keyword evidence="7" id="KW-0325">Glycoprotein</keyword>
<dbReference type="Proteomes" id="UP000639338">
    <property type="component" value="Unassembled WGS sequence"/>
</dbReference>
<organism evidence="9 10">
    <name type="scientific">Aphidius gifuensis</name>
    <name type="common">Parasitoid wasp</name>
    <dbReference type="NCBI Taxonomy" id="684658"/>
    <lineage>
        <taxon>Eukaryota</taxon>
        <taxon>Metazoa</taxon>
        <taxon>Ecdysozoa</taxon>
        <taxon>Arthropoda</taxon>
        <taxon>Hexapoda</taxon>
        <taxon>Insecta</taxon>
        <taxon>Pterygota</taxon>
        <taxon>Neoptera</taxon>
        <taxon>Endopterygota</taxon>
        <taxon>Hymenoptera</taxon>
        <taxon>Apocrita</taxon>
        <taxon>Ichneumonoidea</taxon>
        <taxon>Braconidae</taxon>
        <taxon>Aphidiinae</taxon>
        <taxon>Aphidius</taxon>
    </lineage>
</organism>
<comment type="catalytic activity">
    <reaction evidence="1">
        <text>a phosphate monoester + H2O = an alcohol + phosphate</text>
        <dbReference type="Rhea" id="RHEA:15017"/>
        <dbReference type="ChEBI" id="CHEBI:15377"/>
        <dbReference type="ChEBI" id="CHEBI:30879"/>
        <dbReference type="ChEBI" id="CHEBI:43474"/>
        <dbReference type="ChEBI" id="CHEBI:67140"/>
        <dbReference type="EC" id="3.1.3.2"/>
    </reaction>
</comment>
<dbReference type="PROSITE" id="PS00616">
    <property type="entry name" value="HIS_ACID_PHOSPHAT_1"/>
    <property type="match status" value="2"/>
</dbReference>
<sequence length="1023" mass="118365">MKNLTLFNFLLFISALRINAEPKIEYISVLFRHGERAPDYNEYANDPYRYATFSPEGNGELTNIGRMREYRLGEKLRELYDDFISGTYNSSVIHARTTDWDRIKMSCQLVMAALFKPDNKQIWNRNLNWQPTVIDSVPGFLDALMFPQDCPLYLEEYSKSENSTEVKKIFNEFSDFRKKLTKLAGQPIKSFFDIYRVYHALTLEAALNLTLPKWTEKYFPNGLLLKGTILYYETVSWTTKLKRLNGGMLLRNITENMLDVISNKTEIKKKMYLYSGNERNLAAFLITLGVYDRQVPEFSSAVILELLSECGEYYVKVRYYKGIPEETITLKIPGCDELCPFENFLKIMEPIFRHGDRTPDVGGYPNDPYKNFDFAPEGRGQLTNTGKMREYRLGEKIRELYGDFIGDTYSPSIVNARSTDFDRTKMSLQLVLAALFKPNDKQIWNENLNWQPTIVDFVPGYLDVLMVPQQCPQYLKELSRVNNLPEIQARLNKLSGLMKNLTKWTGKSIETSADIFFLYITLSIEDSLNLTLPEWTKGIYPNGLLLNGTILHYETISYTTKLKRLNGGMLLQNITENMLDVISNKTEFKNKMYLYSGHEENVAAFLITLGVYDRQVPQFSSAVFLELLSDSGEYYVQVRHYKGIPEETITLKIPGCDELCPFKKFLKLMEPVFRHGDRTPDDDGYEGYPNDPYGNFDFAPEGRGQLMNPGKMRAYRLGEKIRELYGDFIGNTYSPSIVNARSTDADRTKMSLQLVLAALFKPSDKQIWNGNLNWQPTIVSFVPEFFDALMLPQDCPNYLEEFSRVKKSPEVQKELNELSGFMKNLSEWTGKPIRDSFDMFNIYHTLMGEYASNLTLPDWTQGIFPYGLLWNGIILEYETVSYNRKLKRLNGGMLLKNITESMIDKMRNINLKKKINLFGGHEFNIAALLNTMEIYEPHVPEYSSAIFFELLADNQDHYVKVRYYKGIPEETITMKIPGCEELCPFENFLKLMEPVTPEGDELMCEKQSSCLLSKKIHDKFYGR</sequence>
<feature type="chain" id="PRO_5032872222" description="acid phosphatase" evidence="8">
    <location>
        <begin position="21"/>
        <end position="1023"/>
    </location>
</feature>
<keyword evidence="4 8" id="KW-0732">Signal</keyword>
<dbReference type="PANTHER" id="PTHR11567:SF211">
    <property type="entry name" value="PROSTATIC ACID PHOSPHATASE"/>
    <property type="match status" value="1"/>
</dbReference>
<dbReference type="InterPro" id="IPR033379">
    <property type="entry name" value="Acid_Pase_AS"/>
</dbReference>
<keyword evidence="10" id="KW-1185">Reference proteome</keyword>
<keyword evidence="5" id="KW-0378">Hydrolase</keyword>
<dbReference type="EC" id="3.1.3.2" evidence="3"/>
<proteinExistence type="inferred from homology"/>
<dbReference type="CDD" id="cd07061">
    <property type="entry name" value="HP_HAP_like"/>
    <property type="match status" value="3"/>
</dbReference>
<dbReference type="InterPro" id="IPR000560">
    <property type="entry name" value="His_Pase_clade-2"/>
</dbReference>
<accession>A0A835CPK2</accession>
<evidence type="ECO:0000256" key="5">
    <source>
        <dbReference type="ARBA" id="ARBA00022801"/>
    </source>
</evidence>
<dbReference type="Pfam" id="PF00328">
    <property type="entry name" value="His_Phos_2"/>
    <property type="match status" value="3"/>
</dbReference>
<evidence type="ECO:0000256" key="3">
    <source>
        <dbReference type="ARBA" id="ARBA00012646"/>
    </source>
</evidence>
<name>A0A835CPK2_APHGI</name>
<dbReference type="Gene3D" id="3.40.50.1240">
    <property type="entry name" value="Phosphoglycerate mutase-like"/>
    <property type="match status" value="3"/>
</dbReference>
<evidence type="ECO:0000313" key="10">
    <source>
        <dbReference type="Proteomes" id="UP000639338"/>
    </source>
</evidence>
<dbReference type="InterPro" id="IPR050645">
    <property type="entry name" value="Histidine_acid_phosphatase"/>
</dbReference>
<evidence type="ECO:0000256" key="4">
    <source>
        <dbReference type="ARBA" id="ARBA00022729"/>
    </source>
</evidence>
<evidence type="ECO:0000256" key="7">
    <source>
        <dbReference type="ARBA" id="ARBA00023180"/>
    </source>
</evidence>
<evidence type="ECO:0000256" key="2">
    <source>
        <dbReference type="ARBA" id="ARBA00005375"/>
    </source>
</evidence>
<dbReference type="InterPro" id="IPR029033">
    <property type="entry name" value="His_PPase_superfam"/>
</dbReference>
<dbReference type="EMBL" id="JACMRX010000004">
    <property type="protein sequence ID" value="KAF7991964.1"/>
    <property type="molecule type" value="Genomic_DNA"/>
</dbReference>
<evidence type="ECO:0000256" key="6">
    <source>
        <dbReference type="ARBA" id="ARBA00023157"/>
    </source>
</evidence>
<evidence type="ECO:0000256" key="1">
    <source>
        <dbReference type="ARBA" id="ARBA00000032"/>
    </source>
</evidence>
<reference evidence="9 10" key="1">
    <citation type="submission" date="2020-08" db="EMBL/GenBank/DDBJ databases">
        <title>Aphidius gifuensis genome sequencing and assembly.</title>
        <authorList>
            <person name="Du Z."/>
        </authorList>
    </citation>
    <scope>NUCLEOTIDE SEQUENCE [LARGE SCALE GENOMIC DNA]</scope>
    <source>
        <strain evidence="9">YNYX2018</strain>
        <tissue evidence="9">Adults</tissue>
    </source>
</reference>
<gene>
    <name evidence="9" type="ORF">HCN44_010765</name>
</gene>
<keyword evidence="6" id="KW-1015">Disulfide bond</keyword>
<dbReference type="AlphaFoldDB" id="A0A835CPK2"/>
<dbReference type="OrthoDB" id="10257284at2759"/>
<dbReference type="SUPFAM" id="SSF53254">
    <property type="entry name" value="Phosphoglycerate mutase-like"/>
    <property type="match status" value="3"/>
</dbReference>
<evidence type="ECO:0000313" key="9">
    <source>
        <dbReference type="EMBL" id="KAF7991964.1"/>
    </source>
</evidence>
<comment type="similarity">
    <text evidence="2">Belongs to the histidine acid phosphatase family.</text>
</comment>
<dbReference type="PANTHER" id="PTHR11567">
    <property type="entry name" value="ACID PHOSPHATASE-RELATED"/>
    <property type="match status" value="1"/>
</dbReference>
<feature type="signal peptide" evidence="8">
    <location>
        <begin position="1"/>
        <end position="20"/>
    </location>
</feature>